<reference evidence="1 2" key="1">
    <citation type="submission" date="2018-11" db="EMBL/GenBank/DDBJ databases">
        <authorList>
            <consortium name="Pathogen Informatics"/>
        </authorList>
    </citation>
    <scope>NUCLEOTIDE SEQUENCE [LARGE SCALE GENOMIC DNA]</scope>
    <source>
        <strain>Denwood</strain>
        <strain evidence="2">Zambia</strain>
    </source>
</reference>
<proteinExistence type="predicted"/>
<dbReference type="InterPro" id="IPR001936">
    <property type="entry name" value="RasGAP_dom"/>
</dbReference>
<dbReference type="PROSITE" id="PS00509">
    <property type="entry name" value="RAS_GTPASE_ACTIV_1"/>
    <property type="match status" value="1"/>
</dbReference>
<dbReference type="PANTHER" id="PTHR47027:SF25">
    <property type="entry name" value="REVERSE TRANSCRIPTASE DOMAIN-CONTAINING PROTEIN"/>
    <property type="match status" value="1"/>
</dbReference>
<dbReference type="PANTHER" id="PTHR47027">
    <property type="entry name" value="REVERSE TRANSCRIPTASE DOMAIN-CONTAINING PROTEIN"/>
    <property type="match status" value="1"/>
</dbReference>
<evidence type="ECO:0000313" key="2">
    <source>
        <dbReference type="Proteomes" id="UP000269396"/>
    </source>
</evidence>
<dbReference type="InterPro" id="IPR023152">
    <property type="entry name" value="RasGAP_CS"/>
</dbReference>
<dbReference type="InterPro" id="IPR008936">
    <property type="entry name" value="Rho_GTPase_activation_prot"/>
</dbReference>
<dbReference type="EMBL" id="UZAL01003416">
    <property type="protein sequence ID" value="VDO87175.1"/>
    <property type="molecule type" value="Genomic_DNA"/>
</dbReference>
<gene>
    <name evidence="1" type="ORF">SMTD_LOCUS2451</name>
</gene>
<dbReference type="PROSITE" id="PS50018">
    <property type="entry name" value="RAS_GTPASE_ACTIV_2"/>
    <property type="match status" value="1"/>
</dbReference>
<accession>A0A183NK15</accession>
<evidence type="ECO:0000313" key="1">
    <source>
        <dbReference type="EMBL" id="VDO87175.1"/>
    </source>
</evidence>
<dbReference type="AlphaFoldDB" id="A0A183NK15"/>
<dbReference type="SUPFAM" id="SSF48350">
    <property type="entry name" value="GTPase activation domain, GAP"/>
    <property type="match status" value="1"/>
</dbReference>
<dbReference type="Gene3D" id="1.10.506.10">
    <property type="entry name" value="GTPase Activation - p120gap, domain 1"/>
    <property type="match status" value="1"/>
</dbReference>
<keyword evidence="2" id="KW-1185">Reference proteome</keyword>
<protein>
    <submittedName>
        <fullName evidence="1">Uncharacterized protein</fullName>
    </submittedName>
</protein>
<dbReference type="STRING" id="31246.A0A183NK15"/>
<dbReference type="Proteomes" id="UP000269396">
    <property type="component" value="Unassembled WGS sequence"/>
</dbReference>
<sequence>MHLNDLDFADDLGLLSPSQQQIQEKTTSVAAASAAVGLNIHKGKIRILQYNTECTNEITIDGEDLEDVKTFTYLGSIIDEQGGSDADVKARIGKARAEYLQLKNVWNSKQQSTSQHQGHDFQYKCQDSSTIWGGNLENYESHLQENTGVYQQLSTQFRALFVEIRRYLENGIKSNYSSMNNISNKHYDGLNSSNSTINNGGTLCEHVISACLFLRYICPAILSPSLFNLIYEFPSEPRILRAFTLVSDNLFFRKYDNNK</sequence>
<name>A0A183NK15_9TREM</name>
<organism evidence="1 2">
    <name type="scientific">Schistosoma mattheei</name>
    <dbReference type="NCBI Taxonomy" id="31246"/>
    <lineage>
        <taxon>Eukaryota</taxon>
        <taxon>Metazoa</taxon>
        <taxon>Spiralia</taxon>
        <taxon>Lophotrochozoa</taxon>
        <taxon>Platyhelminthes</taxon>
        <taxon>Trematoda</taxon>
        <taxon>Digenea</taxon>
        <taxon>Strigeidida</taxon>
        <taxon>Schistosomatoidea</taxon>
        <taxon>Schistosomatidae</taxon>
        <taxon>Schistosoma</taxon>
    </lineage>
</organism>